<keyword evidence="1" id="KW-0880">Kelch repeat</keyword>
<dbReference type="PANTHER" id="PTHR45632:SF3">
    <property type="entry name" value="KELCH-LIKE PROTEIN 32"/>
    <property type="match status" value="1"/>
</dbReference>
<dbReference type="InterPro" id="IPR000210">
    <property type="entry name" value="BTB/POZ_dom"/>
</dbReference>
<dbReference type="AlphaFoldDB" id="A0A8B8ENQ4"/>
<dbReference type="PIRSF" id="PIRSF037037">
    <property type="entry name" value="Kelch-like_protein_gigaxonin"/>
    <property type="match status" value="1"/>
</dbReference>
<dbReference type="OrthoDB" id="1925334at2759"/>
<dbReference type="Pfam" id="PF24681">
    <property type="entry name" value="Kelch_KLHDC2_KLHL20_DRC7"/>
    <property type="match status" value="1"/>
</dbReference>
<protein>
    <submittedName>
        <fullName evidence="6">Kelch-like protein 13 isoform X1</fullName>
    </submittedName>
</protein>
<dbReference type="SMART" id="SM00612">
    <property type="entry name" value="Kelch"/>
    <property type="match status" value="4"/>
</dbReference>
<evidence type="ECO:0000313" key="6">
    <source>
        <dbReference type="RefSeq" id="XP_022341556.1"/>
    </source>
</evidence>
<gene>
    <name evidence="6" type="primary">LOC111135620</name>
</gene>
<dbReference type="SMART" id="SM00225">
    <property type="entry name" value="BTB"/>
    <property type="match status" value="1"/>
</dbReference>
<dbReference type="SMART" id="SM00875">
    <property type="entry name" value="BACK"/>
    <property type="match status" value="1"/>
</dbReference>
<evidence type="ECO:0000313" key="5">
    <source>
        <dbReference type="Proteomes" id="UP000694844"/>
    </source>
</evidence>
<accession>A0A8B8ENQ4</accession>
<dbReference type="PANTHER" id="PTHR45632">
    <property type="entry name" value="LD33804P"/>
    <property type="match status" value="1"/>
</dbReference>
<reference evidence="6" key="1">
    <citation type="submission" date="2025-08" db="UniProtKB">
        <authorList>
            <consortium name="RefSeq"/>
        </authorList>
    </citation>
    <scope>IDENTIFICATION</scope>
    <source>
        <tissue evidence="6">Whole sample</tissue>
    </source>
</reference>
<name>A0A8B8ENQ4_CRAVI</name>
<evidence type="ECO:0000256" key="3">
    <source>
        <dbReference type="SAM" id="MobiDB-lite"/>
    </source>
</evidence>
<dbReference type="InterPro" id="IPR015915">
    <property type="entry name" value="Kelch-typ_b-propeller"/>
</dbReference>
<evidence type="ECO:0000256" key="2">
    <source>
        <dbReference type="ARBA" id="ARBA00022737"/>
    </source>
</evidence>
<feature type="region of interest" description="Disordered" evidence="3">
    <location>
        <begin position="1"/>
        <end position="27"/>
    </location>
</feature>
<organism evidence="5 6">
    <name type="scientific">Crassostrea virginica</name>
    <name type="common">Eastern oyster</name>
    <dbReference type="NCBI Taxonomy" id="6565"/>
    <lineage>
        <taxon>Eukaryota</taxon>
        <taxon>Metazoa</taxon>
        <taxon>Spiralia</taxon>
        <taxon>Lophotrochozoa</taxon>
        <taxon>Mollusca</taxon>
        <taxon>Bivalvia</taxon>
        <taxon>Autobranchia</taxon>
        <taxon>Pteriomorphia</taxon>
        <taxon>Ostreida</taxon>
        <taxon>Ostreoidea</taxon>
        <taxon>Ostreidae</taxon>
        <taxon>Crassostrea</taxon>
    </lineage>
</organism>
<dbReference type="InterPro" id="IPR006652">
    <property type="entry name" value="Kelch_1"/>
</dbReference>
<dbReference type="InterPro" id="IPR017096">
    <property type="entry name" value="BTB-kelch_protein"/>
</dbReference>
<proteinExistence type="predicted"/>
<dbReference type="Pfam" id="PF00651">
    <property type="entry name" value="BTB"/>
    <property type="match status" value="1"/>
</dbReference>
<sequence length="603" mass="68589">MKKSNELSSSRSQGQSSKHGRMNTRAKSEGYGDKVIQQLNQLRSREELCDFTVSAGEKSFQVHRAVLAATSDYFRVMFGGAMAESRQDCVDLKGVTADGLQLIVEFIYSGELSLQYENLTDAINTASHLQVATALDLCSDYIISLMTFENAQDFLTIANTYSLDKVLEHWDSMILQNFSEFAETENFLKMEAAILVKYLSSNSLRASSEYKVFQCLDKWFRYSPARISNDCITVLTHIRFPLMSERELQMVQESDLMKRCLGALHLVTKGFKYHLDCRESHPVIEDRSNVRNEIPTLVLVQPNNSSSYVPFQITSYDHVTGMFYRLYSDLNGSRDCRLTVIDNFIYICRVVDFGGGSLLSSLFRFDPRHLCGQDLRPMRRLRMDFAVAAQGSCLYVFGGSTEQFATMDSVECYNVETNSWTELPPLPMALNSLAALTVESDIYLSGGAGQDRQPTNSFTIFHPHYRTYDTLPGMFYARRLHEMAFFQEKVYVLGGIPRQGVPLHGQIPIECYDVSTSQWTMLSSTLSGRSVGHYLSFQGHILSLGHEHHNAKEDEIWTYDPELDDWSKYAKAPQRMSLMSVICSTIFVNFYDEKVAKTFLKDK</sequence>
<dbReference type="SUPFAM" id="SSF117281">
    <property type="entry name" value="Kelch motif"/>
    <property type="match status" value="1"/>
</dbReference>
<feature type="compositionally biased region" description="Low complexity" evidence="3">
    <location>
        <begin position="8"/>
        <end position="17"/>
    </location>
</feature>
<evidence type="ECO:0000259" key="4">
    <source>
        <dbReference type="PROSITE" id="PS50097"/>
    </source>
</evidence>
<dbReference type="PROSITE" id="PS50097">
    <property type="entry name" value="BTB"/>
    <property type="match status" value="1"/>
</dbReference>
<dbReference type="Gene3D" id="3.30.710.10">
    <property type="entry name" value="Potassium Channel Kv1.1, Chain A"/>
    <property type="match status" value="1"/>
</dbReference>
<dbReference type="Pfam" id="PF07707">
    <property type="entry name" value="BACK"/>
    <property type="match status" value="1"/>
</dbReference>
<dbReference type="SUPFAM" id="SSF54695">
    <property type="entry name" value="POZ domain"/>
    <property type="match status" value="1"/>
</dbReference>
<dbReference type="InterPro" id="IPR011705">
    <property type="entry name" value="BACK"/>
</dbReference>
<dbReference type="Gene3D" id="1.25.40.420">
    <property type="match status" value="1"/>
</dbReference>
<feature type="domain" description="BTB" evidence="4">
    <location>
        <begin position="49"/>
        <end position="116"/>
    </location>
</feature>
<dbReference type="GeneID" id="111135620"/>
<dbReference type="Gene3D" id="2.120.10.80">
    <property type="entry name" value="Kelch-type beta propeller"/>
    <property type="match status" value="1"/>
</dbReference>
<keyword evidence="5" id="KW-1185">Reference proteome</keyword>
<keyword evidence="2" id="KW-0677">Repeat</keyword>
<dbReference type="KEGG" id="cvn:111135620"/>
<dbReference type="Proteomes" id="UP000694844">
    <property type="component" value="Chromosome 5"/>
</dbReference>
<dbReference type="InterPro" id="IPR011333">
    <property type="entry name" value="SKP1/BTB/POZ_sf"/>
</dbReference>
<evidence type="ECO:0000256" key="1">
    <source>
        <dbReference type="ARBA" id="ARBA00022441"/>
    </source>
</evidence>
<dbReference type="RefSeq" id="XP_022341556.1">
    <property type="nucleotide sequence ID" value="XM_022485848.1"/>
</dbReference>